<reference evidence="6 7" key="1">
    <citation type="submission" date="2023-04" db="EMBL/GenBank/DDBJ databases">
        <title>A novel bacteria isolated from coastal sediment.</title>
        <authorList>
            <person name="Liu X.-J."/>
            <person name="Du Z.-J."/>
        </authorList>
    </citation>
    <scope>NUCLEOTIDE SEQUENCE [LARGE SCALE GENOMIC DNA]</scope>
    <source>
        <strain evidence="6 7">SDUM461004</strain>
    </source>
</reference>
<dbReference type="CDD" id="cd01392">
    <property type="entry name" value="HTH_LacI"/>
    <property type="match status" value="1"/>
</dbReference>
<gene>
    <name evidence="6" type="ORF">QEH59_05030</name>
</gene>
<evidence type="ECO:0000259" key="5">
    <source>
        <dbReference type="PROSITE" id="PS50932"/>
    </source>
</evidence>
<dbReference type="InterPro" id="IPR010982">
    <property type="entry name" value="Lambda_DNA-bd_dom_sf"/>
</dbReference>
<evidence type="ECO:0000256" key="2">
    <source>
        <dbReference type="ARBA" id="ARBA00023015"/>
    </source>
</evidence>
<dbReference type="Gene3D" id="1.10.260.40">
    <property type="entry name" value="lambda repressor-like DNA-binding domains"/>
    <property type="match status" value="1"/>
</dbReference>
<proteinExistence type="predicted"/>
<comment type="caution">
    <text evidence="6">The sequence shown here is derived from an EMBL/GenBank/DDBJ whole genome shotgun (WGS) entry which is preliminary data.</text>
</comment>
<dbReference type="GO" id="GO:0003677">
    <property type="term" value="F:DNA binding"/>
    <property type="evidence" value="ECO:0007669"/>
    <property type="project" value="UniProtKB-KW"/>
</dbReference>
<feature type="domain" description="HTH lacI-type" evidence="5">
    <location>
        <begin position="9"/>
        <end position="58"/>
    </location>
</feature>
<dbReference type="Gene3D" id="3.40.50.2300">
    <property type="match status" value="2"/>
</dbReference>
<name>A0ABU1AGQ7_9BACT</name>
<evidence type="ECO:0000256" key="1">
    <source>
        <dbReference type="ARBA" id="ARBA00022491"/>
    </source>
</evidence>
<dbReference type="RefSeq" id="WP_308984261.1">
    <property type="nucleotide sequence ID" value="NZ_JARXIC010000006.1"/>
</dbReference>
<evidence type="ECO:0000313" key="7">
    <source>
        <dbReference type="Proteomes" id="UP001243717"/>
    </source>
</evidence>
<evidence type="ECO:0000256" key="4">
    <source>
        <dbReference type="ARBA" id="ARBA00023163"/>
    </source>
</evidence>
<dbReference type="Pfam" id="PF00356">
    <property type="entry name" value="LacI"/>
    <property type="match status" value="1"/>
</dbReference>
<dbReference type="PANTHER" id="PTHR30146">
    <property type="entry name" value="LACI-RELATED TRANSCRIPTIONAL REPRESSOR"/>
    <property type="match status" value="1"/>
</dbReference>
<keyword evidence="3 6" id="KW-0238">DNA-binding</keyword>
<keyword evidence="2" id="KW-0805">Transcription regulation</keyword>
<dbReference type="Proteomes" id="UP001243717">
    <property type="component" value="Unassembled WGS sequence"/>
</dbReference>
<keyword evidence="1" id="KW-0678">Repressor</keyword>
<dbReference type="PROSITE" id="PS50932">
    <property type="entry name" value="HTH_LACI_2"/>
    <property type="match status" value="1"/>
</dbReference>
<dbReference type="SMART" id="SM00354">
    <property type="entry name" value="HTH_LACI"/>
    <property type="match status" value="1"/>
</dbReference>
<evidence type="ECO:0000256" key="3">
    <source>
        <dbReference type="ARBA" id="ARBA00023125"/>
    </source>
</evidence>
<organism evidence="6 7">
    <name type="scientific">Thalassobacterium sedimentorum</name>
    <dbReference type="NCBI Taxonomy" id="3041258"/>
    <lineage>
        <taxon>Bacteria</taxon>
        <taxon>Pseudomonadati</taxon>
        <taxon>Verrucomicrobiota</taxon>
        <taxon>Opitutia</taxon>
        <taxon>Puniceicoccales</taxon>
        <taxon>Coraliomargaritaceae</taxon>
        <taxon>Thalassobacterium</taxon>
    </lineage>
</organism>
<keyword evidence="7" id="KW-1185">Reference proteome</keyword>
<evidence type="ECO:0000313" key="6">
    <source>
        <dbReference type="EMBL" id="MDQ8193774.1"/>
    </source>
</evidence>
<protein>
    <submittedName>
        <fullName evidence="6">LacI family DNA-binding transcriptional regulator</fullName>
    </submittedName>
</protein>
<dbReference type="SUPFAM" id="SSF47413">
    <property type="entry name" value="lambda repressor-like DNA-binding domains"/>
    <property type="match status" value="1"/>
</dbReference>
<sequence length="339" mass="36880">MAKLNLDVIAKKAGVSIATVSRALNGLPGVSESRVAQIQQIVDEMGERPKLRGRNQVKVKTAVSLGVYYNTVAIIVAGDGFLHASEVFLKQVHPICQRFAEEGIAVLISTDGMSVQKLPQSIRDREIDGVFYFGNVSAEVCGHLSGVTSLWMTSRREHGKPFLLAGNRRAGVISAEYLAEHSYKKVFIINPDREADALVARGGACEARARELELEVGIHSSSRLAPDSGREAWAHLWDEIVADVLAADALFIPADWLTASLYPFLIANGFFDRPNVTVISCGGYTSYLRGLHPAPVTVDFGYDVVGRVAADQLLWKIRNPQISREISVVINPVIISSDG</sequence>
<dbReference type="EMBL" id="JARXIC010000006">
    <property type="protein sequence ID" value="MDQ8193774.1"/>
    <property type="molecule type" value="Genomic_DNA"/>
</dbReference>
<accession>A0ABU1AGQ7</accession>
<dbReference type="SUPFAM" id="SSF53822">
    <property type="entry name" value="Periplasmic binding protein-like I"/>
    <property type="match status" value="1"/>
</dbReference>
<dbReference type="PANTHER" id="PTHR30146:SF148">
    <property type="entry name" value="HTH-TYPE TRANSCRIPTIONAL REPRESSOR PURR-RELATED"/>
    <property type="match status" value="1"/>
</dbReference>
<dbReference type="InterPro" id="IPR000843">
    <property type="entry name" value="HTH_LacI"/>
</dbReference>
<dbReference type="InterPro" id="IPR028082">
    <property type="entry name" value="Peripla_BP_I"/>
</dbReference>
<keyword evidence="4" id="KW-0804">Transcription</keyword>